<protein>
    <submittedName>
        <fullName evidence="2">Alpha-amylase</fullName>
    </submittedName>
</protein>
<gene>
    <name evidence="2" type="ORF">SAMN02910344_00448</name>
</gene>
<reference evidence="2 3" key="1">
    <citation type="submission" date="2016-10" db="EMBL/GenBank/DDBJ databases">
        <authorList>
            <person name="Varghese N."/>
            <person name="Submissions S."/>
        </authorList>
    </citation>
    <scope>NUCLEOTIDE SEQUENCE [LARGE SCALE GENOMIC DNA]</scope>
    <source>
        <strain evidence="2 3">DSM 1361</strain>
    </source>
</reference>
<dbReference type="PANTHER" id="PTHR10357">
    <property type="entry name" value="ALPHA-AMYLASE FAMILY MEMBER"/>
    <property type="match status" value="1"/>
</dbReference>
<proteinExistence type="predicted"/>
<dbReference type="Gene3D" id="3.20.20.80">
    <property type="entry name" value="Glycosidases"/>
    <property type="match status" value="2"/>
</dbReference>
<organism evidence="2 3">
    <name type="scientific">Ruminobacter amylophilus</name>
    <dbReference type="NCBI Taxonomy" id="867"/>
    <lineage>
        <taxon>Bacteria</taxon>
        <taxon>Pseudomonadati</taxon>
        <taxon>Pseudomonadota</taxon>
        <taxon>Gammaproteobacteria</taxon>
        <taxon>Aeromonadales</taxon>
        <taxon>Succinivibrionaceae</taxon>
        <taxon>Ruminobacter</taxon>
    </lineage>
</organism>
<dbReference type="InterPro" id="IPR006047">
    <property type="entry name" value="GH13_cat_dom"/>
</dbReference>
<accession>A0A662ZGN5</accession>
<keyword evidence="3" id="KW-1185">Reference proteome</keyword>
<dbReference type="SUPFAM" id="SSF51445">
    <property type="entry name" value="(Trans)glycosidases"/>
    <property type="match status" value="1"/>
</dbReference>
<dbReference type="OrthoDB" id="9805159at2"/>
<sequence>MNKFLLSALAVAVSVATFGCNSDNSVGKGTVTKQAKEHTVLSGKLDNKPVYIYLNGVNAGSASQFKLHEKNNVYKASVALEKGTYKIKLGDSGLTCGTTFGPDADARISFGTATQMSNCAKGEFELKVLLPSTYDFTLNYTKDVPTLSILRGTKKVEVKRQPPAVDCDKWNGQAITANVSKAWKNGTVVRDAYTGQTATVKNGKVTMTPSPASEGILLLEEAKDKAIPAFSWDNANVYFMLTDRFNNGDKSNDHSYGRKFDGEDEIGTWHGGDFKGITAKLDYLKKLGINAIWVTPIVEQSHGFVGGGVEQSFPFYAYHGYWAMDFTNIDKNLGSEADFQEFIDEAHKRGIRVLVDVVMNHGGHATLKDLQDLDLPELVNKKDELPKDYSDFKPVGMYGTWSSINAFINTKTKDWKKWWGPDWVRAGLPGYPEPGVGDADMAVGGLPDFLTESNKAVSLPYFLKHKKDTKAVDLPNATIVDYLVSWHTYYVRKFGIDGFRCDTVKHVDPIAWKKLNESAVKALKEWKAENPSKKLDDLPFFMVGEVWDHGVAKDLWYDNGFSSIINFDYQRESMSYSQCMKTADDVYSKYARMISSDPSFNAMSYISSHDTKLFFGDYKDFALQKRAANSFMMLPGQVQLYYGDESGRDLMKDGGYIDQALRSDMNWGDLDKPEYKDLVNHWSILGNFRLKHPAVASGKHTTLSKSPYTFMRNTGSDKVVIVSAGRKD</sequence>
<evidence type="ECO:0000259" key="1">
    <source>
        <dbReference type="SMART" id="SM00642"/>
    </source>
</evidence>
<feature type="domain" description="Glycosyl hydrolase family 13 catalytic" evidence="1">
    <location>
        <begin position="239"/>
        <end position="689"/>
    </location>
</feature>
<dbReference type="RefSeq" id="WP_093140590.1">
    <property type="nucleotide sequence ID" value="NZ_FOXF01000005.1"/>
</dbReference>
<dbReference type="PANTHER" id="PTHR10357:SF209">
    <property type="entry name" value="PERIPLASMIC ALPHA-AMYLASE"/>
    <property type="match status" value="1"/>
</dbReference>
<dbReference type="GO" id="GO:0005975">
    <property type="term" value="P:carbohydrate metabolic process"/>
    <property type="evidence" value="ECO:0007669"/>
    <property type="project" value="InterPro"/>
</dbReference>
<dbReference type="SMART" id="SM00642">
    <property type="entry name" value="Aamy"/>
    <property type="match status" value="1"/>
</dbReference>
<dbReference type="Proteomes" id="UP000243745">
    <property type="component" value="Unassembled WGS sequence"/>
</dbReference>
<dbReference type="Pfam" id="PF00128">
    <property type="entry name" value="Alpha-amylase"/>
    <property type="match status" value="2"/>
</dbReference>
<evidence type="ECO:0000313" key="2">
    <source>
        <dbReference type="EMBL" id="SFP10867.1"/>
    </source>
</evidence>
<dbReference type="AlphaFoldDB" id="A0A662ZGN5"/>
<dbReference type="EMBL" id="FOXF01000005">
    <property type="protein sequence ID" value="SFP10867.1"/>
    <property type="molecule type" value="Genomic_DNA"/>
</dbReference>
<name>A0A662ZGN5_9GAMM</name>
<dbReference type="InterPro" id="IPR017853">
    <property type="entry name" value="GH"/>
</dbReference>
<evidence type="ECO:0000313" key="3">
    <source>
        <dbReference type="Proteomes" id="UP000243745"/>
    </source>
</evidence>
<dbReference type="PROSITE" id="PS51257">
    <property type="entry name" value="PROKAR_LIPOPROTEIN"/>
    <property type="match status" value="1"/>
</dbReference>